<feature type="domain" description="XdhC- CoxI" evidence="1">
    <location>
        <begin position="13"/>
        <end position="71"/>
    </location>
</feature>
<dbReference type="Proteomes" id="UP001597353">
    <property type="component" value="Unassembled WGS sequence"/>
</dbReference>
<feature type="domain" description="XdhC Rossmann" evidence="2">
    <location>
        <begin position="159"/>
        <end position="298"/>
    </location>
</feature>
<dbReference type="InterPro" id="IPR003777">
    <property type="entry name" value="XdhC_CoxI"/>
</dbReference>
<dbReference type="InterPro" id="IPR014308">
    <property type="entry name" value="Xanthine_DH_XdhC"/>
</dbReference>
<dbReference type="InterPro" id="IPR052698">
    <property type="entry name" value="MoCofactor_Util/Proc"/>
</dbReference>
<sequence length="314" mass="33054">MSFDLSSLRAAVADHGAVIRVVMAEVAGSTPREVGTAMLVWASGQSGTIGGGALEYEATARARAMLSGGERLRLDRQALGPHLGQCCGGSVTLLSELWDRETVEALQGPVIARRVTGTDAMPFGVRRLLAGARSGTPPPRPGLIQGWMVEPLSQPDRHLWVWGAGHVGRALVDVLSPLPGIAITWIDTDAARFPPVPPGVTQRISPTPADLVKGAPATAEHLILTYSHDLDLELCHRLLGHGFGWCGLIGSATKWARFRNRLSGLGHTDAQILCIACPIGDPTLGKHPQAIAVGVAAALLRRETADQSARDSAG</sequence>
<name>A0ABW4S2W7_9RHOB</name>
<keyword evidence="4" id="KW-1185">Reference proteome</keyword>
<evidence type="ECO:0000259" key="1">
    <source>
        <dbReference type="Pfam" id="PF02625"/>
    </source>
</evidence>
<dbReference type="InterPro" id="IPR027051">
    <property type="entry name" value="XdhC_Rossmann_dom"/>
</dbReference>
<dbReference type="NCBIfam" id="TIGR02964">
    <property type="entry name" value="xanthine_xdhC"/>
    <property type="match status" value="1"/>
</dbReference>
<evidence type="ECO:0000259" key="2">
    <source>
        <dbReference type="Pfam" id="PF13478"/>
    </source>
</evidence>
<dbReference type="PANTHER" id="PTHR30388">
    <property type="entry name" value="ALDEHYDE OXIDOREDUCTASE MOLYBDENUM COFACTOR ASSEMBLY PROTEIN"/>
    <property type="match status" value="1"/>
</dbReference>
<dbReference type="RefSeq" id="WP_390259999.1">
    <property type="nucleotide sequence ID" value="NZ_JBHUGH010000003.1"/>
</dbReference>
<dbReference type="PANTHER" id="PTHR30388:SF6">
    <property type="entry name" value="XANTHINE DEHYDROGENASE SUBUNIT A-RELATED"/>
    <property type="match status" value="1"/>
</dbReference>
<organism evidence="3 4">
    <name type="scientific">Halodurantibacterium flavum</name>
    <dbReference type="NCBI Taxonomy" id="1382802"/>
    <lineage>
        <taxon>Bacteria</taxon>
        <taxon>Pseudomonadati</taxon>
        <taxon>Pseudomonadota</taxon>
        <taxon>Alphaproteobacteria</taxon>
        <taxon>Rhodobacterales</taxon>
        <taxon>Paracoccaceae</taxon>
        <taxon>Halodurantibacterium</taxon>
    </lineage>
</organism>
<dbReference type="EMBL" id="JBHUGH010000003">
    <property type="protein sequence ID" value="MFD1911683.1"/>
    <property type="molecule type" value="Genomic_DNA"/>
</dbReference>
<dbReference type="Pfam" id="PF02625">
    <property type="entry name" value="XdhC_CoxI"/>
    <property type="match status" value="1"/>
</dbReference>
<evidence type="ECO:0000313" key="4">
    <source>
        <dbReference type="Proteomes" id="UP001597353"/>
    </source>
</evidence>
<evidence type="ECO:0000313" key="3">
    <source>
        <dbReference type="EMBL" id="MFD1911683.1"/>
    </source>
</evidence>
<reference evidence="4" key="1">
    <citation type="journal article" date="2019" name="Int. J. Syst. Evol. Microbiol.">
        <title>The Global Catalogue of Microorganisms (GCM) 10K type strain sequencing project: providing services to taxonomists for standard genome sequencing and annotation.</title>
        <authorList>
            <consortium name="The Broad Institute Genomics Platform"/>
            <consortium name="The Broad Institute Genome Sequencing Center for Infectious Disease"/>
            <person name="Wu L."/>
            <person name="Ma J."/>
        </authorList>
    </citation>
    <scope>NUCLEOTIDE SEQUENCE [LARGE SCALE GENOMIC DNA]</scope>
    <source>
        <strain evidence="4">CGMCC 4.7242</strain>
    </source>
</reference>
<proteinExistence type="predicted"/>
<accession>A0ABW4S2W7</accession>
<dbReference type="Pfam" id="PF13478">
    <property type="entry name" value="XdhC_C"/>
    <property type="match status" value="1"/>
</dbReference>
<comment type="caution">
    <text evidence="3">The sequence shown here is derived from an EMBL/GenBank/DDBJ whole genome shotgun (WGS) entry which is preliminary data.</text>
</comment>
<protein>
    <submittedName>
        <fullName evidence="3">Xanthine dehydrogenase accessory protein XdhC</fullName>
    </submittedName>
</protein>
<dbReference type="Gene3D" id="3.40.50.720">
    <property type="entry name" value="NAD(P)-binding Rossmann-like Domain"/>
    <property type="match status" value="1"/>
</dbReference>
<gene>
    <name evidence="3" type="primary">xdhC</name>
    <name evidence="3" type="ORF">ACFSGJ_05565</name>
</gene>